<dbReference type="CDD" id="cd07374">
    <property type="entry name" value="CYTH-like_Pase"/>
    <property type="match status" value="1"/>
</dbReference>
<feature type="region of interest" description="Disordered" evidence="1">
    <location>
        <begin position="70"/>
        <end position="105"/>
    </location>
</feature>
<dbReference type="InterPro" id="IPR033469">
    <property type="entry name" value="CYTH-like_dom_sf"/>
</dbReference>
<dbReference type="AlphaFoldDB" id="A0A269PE28"/>
<dbReference type="InterPro" id="IPR007899">
    <property type="entry name" value="CHAD_dom"/>
</dbReference>
<dbReference type="InterPro" id="IPR038186">
    <property type="entry name" value="CHAD_dom_sf"/>
</dbReference>
<dbReference type="InterPro" id="IPR023577">
    <property type="entry name" value="CYTH_domain"/>
</dbReference>
<proteinExistence type="predicted"/>
<feature type="domain" description="CHAD" evidence="2">
    <location>
        <begin position="237"/>
        <end position="541"/>
    </location>
</feature>
<dbReference type="Pfam" id="PF05235">
    <property type="entry name" value="CHAD"/>
    <property type="match status" value="1"/>
</dbReference>
<dbReference type="EMBL" id="NQMQ01000018">
    <property type="protein sequence ID" value="PAJ69185.1"/>
    <property type="molecule type" value="Genomic_DNA"/>
</dbReference>
<evidence type="ECO:0000313" key="3">
    <source>
        <dbReference type="EMBL" id="PAJ69185.1"/>
    </source>
</evidence>
<accession>A0A269PE28</accession>
<reference evidence="3 4" key="1">
    <citation type="submission" date="2017-08" db="EMBL/GenBank/DDBJ databases">
        <authorList>
            <person name="de Groot N.N."/>
        </authorList>
    </citation>
    <scope>NUCLEOTIDE SEQUENCE [LARGE SCALE GENOMIC DNA]</scope>
    <source>
        <strain evidence="3 4">NBT06-6</strain>
    </source>
</reference>
<dbReference type="PANTHER" id="PTHR39339">
    <property type="entry name" value="SLR1444 PROTEIN"/>
    <property type="match status" value="1"/>
</dbReference>
<dbReference type="Pfam" id="PF01928">
    <property type="entry name" value="CYTH"/>
    <property type="match status" value="1"/>
</dbReference>
<dbReference type="PANTHER" id="PTHR39339:SF1">
    <property type="entry name" value="CHAD DOMAIN-CONTAINING PROTEIN"/>
    <property type="match status" value="1"/>
</dbReference>
<organism evidence="3 4">
    <name type="scientific">Corynebacterium hadale</name>
    <dbReference type="NCBI Taxonomy" id="2026255"/>
    <lineage>
        <taxon>Bacteria</taxon>
        <taxon>Bacillati</taxon>
        <taxon>Actinomycetota</taxon>
        <taxon>Actinomycetes</taxon>
        <taxon>Mycobacteriales</taxon>
        <taxon>Corynebacteriaceae</taxon>
        <taxon>Corynebacterium</taxon>
    </lineage>
</organism>
<dbReference type="Proteomes" id="UP000215771">
    <property type="component" value="Unassembled WGS sequence"/>
</dbReference>
<dbReference type="RefSeq" id="WP_095278204.1">
    <property type="nucleotide sequence ID" value="NZ_CP047655.1"/>
</dbReference>
<dbReference type="SMART" id="SM00880">
    <property type="entry name" value="CHAD"/>
    <property type="match status" value="1"/>
</dbReference>
<dbReference type="Gene3D" id="2.40.320.10">
    <property type="entry name" value="Hypothetical Protein Pfu-838710-001"/>
    <property type="match status" value="1"/>
</dbReference>
<gene>
    <name evidence="3" type="ORF">CIG21_08805</name>
</gene>
<dbReference type="Gene3D" id="1.40.20.10">
    <property type="entry name" value="CHAD domain"/>
    <property type="match status" value="1"/>
</dbReference>
<dbReference type="SMART" id="SM01118">
    <property type="entry name" value="CYTH"/>
    <property type="match status" value="1"/>
</dbReference>
<evidence type="ECO:0000256" key="1">
    <source>
        <dbReference type="SAM" id="MobiDB-lite"/>
    </source>
</evidence>
<sequence length="546" mass="59769">MPKPQEFLELEVKLAVDAETKPPRLSLIDATLSPISTTTHELSAIYFDTADLRLTRSKITLRRRTGGKDAGWHVKLPGEAGGRRELQHPLSDGTGSGNGVGSDADTVPEPLLDAVRDVLGPVHPPLKPIARVDNRRVETVIGVRYPDPADSLAVAEFCDDHVSAESYLPGGTASEWREWELELTDAIAGTPAGERLLSRATEAMLAAGARRADSPSKLATALGDSFNNAPLPSAGTGDAAADAVYASLRDKRDAIMSWEPRVRADEYDSVHQMRVATRELRSLLETFDGVITAGDLAHLEAELKHAAAVLGMARDAEVVEQRFHDLLASDQSDKIDVITAAHINRDMRGVYKEAHADIVDMFDSERFTALLAEVDALLHDAHTPLLPGEVDEDEGGVDKHEHEEPADAVLYAHLRAAYKKLKKRNAKVEKYYGDTSLPLLQRESYVHDVRKTAKKLRYAAVAAKDAGLKTGPLAKACKRLQTILGDFQDAVTAREHIERLARAARDRGEDTFAYGILYQRELEIGRAALEGYPKAIKDIKKAFKQV</sequence>
<dbReference type="SUPFAM" id="SSF55154">
    <property type="entry name" value="CYTH-like phosphatases"/>
    <property type="match status" value="1"/>
</dbReference>
<name>A0A269PE28_9CORY</name>
<evidence type="ECO:0000313" key="4">
    <source>
        <dbReference type="Proteomes" id="UP000215771"/>
    </source>
</evidence>
<evidence type="ECO:0000259" key="2">
    <source>
        <dbReference type="PROSITE" id="PS51708"/>
    </source>
</evidence>
<dbReference type="PROSITE" id="PS51708">
    <property type="entry name" value="CHAD"/>
    <property type="match status" value="1"/>
</dbReference>
<comment type="caution">
    <text evidence="3">The sequence shown here is derived from an EMBL/GenBank/DDBJ whole genome shotgun (WGS) entry which is preliminary data.</text>
</comment>
<protein>
    <submittedName>
        <fullName evidence="3">Metal-chelation protein CHAD</fullName>
    </submittedName>
</protein>